<dbReference type="GO" id="GO:0016614">
    <property type="term" value="F:oxidoreductase activity, acting on CH-OH group of donors"/>
    <property type="evidence" value="ECO:0007669"/>
    <property type="project" value="UniProtKB-ARBA"/>
</dbReference>
<name>A0A2R8BT24_9RHOB</name>
<accession>A0A2R8BT24</accession>
<keyword evidence="2 4" id="KW-0560">Oxidoreductase</keyword>
<dbReference type="FunFam" id="3.40.50.720:FF:000084">
    <property type="entry name" value="Short-chain dehydrogenase reductase"/>
    <property type="match status" value="1"/>
</dbReference>
<proteinExistence type="inferred from homology"/>
<organism evidence="4 5">
    <name type="scientific">Palleronia abyssalis</name>
    <dbReference type="NCBI Taxonomy" id="1501240"/>
    <lineage>
        <taxon>Bacteria</taxon>
        <taxon>Pseudomonadati</taxon>
        <taxon>Pseudomonadota</taxon>
        <taxon>Alphaproteobacteria</taxon>
        <taxon>Rhodobacterales</taxon>
        <taxon>Roseobacteraceae</taxon>
        <taxon>Palleronia</taxon>
    </lineage>
</organism>
<keyword evidence="5" id="KW-1185">Reference proteome</keyword>
<dbReference type="EC" id="1.-.-.-" evidence="4"/>
<feature type="region of interest" description="Disordered" evidence="3">
    <location>
        <begin position="1"/>
        <end position="30"/>
    </location>
</feature>
<dbReference type="InterPro" id="IPR002347">
    <property type="entry name" value="SDR_fam"/>
</dbReference>
<comment type="similarity">
    <text evidence="1">Belongs to the short-chain dehydrogenases/reductases (SDR) family.</text>
</comment>
<dbReference type="InterPro" id="IPR036291">
    <property type="entry name" value="NAD(P)-bd_dom_sf"/>
</dbReference>
<dbReference type="SUPFAM" id="SSF51735">
    <property type="entry name" value="NAD(P)-binding Rossmann-fold domains"/>
    <property type="match status" value="1"/>
</dbReference>
<dbReference type="Pfam" id="PF13561">
    <property type="entry name" value="adh_short_C2"/>
    <property type="match status" value="1"/>
</dbReference>
<dbReference type="Gene3D" id="3.40.50.720">
    <property type="entry name" value="NAD(P)-binding Rossmann-like Domain"/>
    <property type="match status" value="1"/>
</dbReference>
<feature type="compositionally biased region" description="Basic and acidic residues" evidence="3">
    <location>
        <begin position="19"/>
        <end position="30"/>
    </location>
</feature>
<dbReference type="PANTHER" id="PTHR48107:SF16">
    <property type="entry name" value="NADPH-DEPENDENT ALDEHYDE REDUCTASE 1, CHLOROPLASTIC"/>
    <property type="match status" value="1"/>
</dbReference>
<feature type="compositionally biased region" description="Basic and acidic residues" evidence="3">
    <location>
        <begin position="1"/>
        <end position="10"/>
    </location>
</feature>
<dbReference type="AlphaFoldDB" id="A0A2R8BT24"/>
<dbReference type="InterPro" id="IPR020904">
    <property type="entry name" value="Sc_DH/Rdtase_CS"/>
</dbReference>
<gene>
    <name evidence="4" type="primary">ydaD</name>
    <name evidence="4" type="ORF">PAA8504_01124</name>
</gene>
<evidence type="ECO:0000313" key="4">
    <source>
        <dbReference type="EMBL" id="SPJ23314.1"/>
    </source>
</evidence>
<evidence type="ECO:0000313" key="5">
    <source>
        <dbReference type="Proteomes" id="UP000244912"/>
    </source>
</evidence>
<dbReference type="EMBL" id="ONZF01000002">
    <property type="protein sequence ID" value="SPJ23314.1"/>
    <property type="molecule type" value="Genomic_DNA"/>
</dbReference>
<evidence type="ECO:0000256" key="2">
    <source>
        <dbReference type="ARBA" id="ARBA00023002"/>
    </source>
</evidence>
<dbReference type="PROSITE" id="PS00061">
    <property type="entry name" value="ADH_SHORT"/>
    <property type="match status" value="1"/>
</dbReference>
<reference evidence="4 5" key="1">
    <citation type="submission" date="2018-03" db="EMBL/GenBank/DDBJ databases">
        <authorList>
            <person name="Keele B.F."/>
        </authorList>
    </citation>
    <scope>NUCLEOTIDE SEQUENCE [LARGE SCALE GENOMIC DNA]</scope>
    <source>
        <strain evidence="4 5">CECT 8504</strain>
    </source>
</reference>
<dbReference type="RefSeq" id="WP_108893162.1">
    <property type="nucleotide sequence ID" value="NZ_ONZF01000002.1"/>
</dbReference>
<sequence>MSDVVSDPKIKPQAQDTMPGREYEMDPAPDWKPRFPGVGKLDGKVALITGGDSGIGRAVAALFAREGARIAIAYRSESRDAEDTKMIVEDEGSECLTFEGDLGDKSHAAKVVEETVAHYGKLDVVVNNAAQQYIDWPIDEELSEERLDDMLRSNIKSYFHVTQAALKHLKEGATIVNTTSVNAFKGNDSLVGYSTTKGAGLAFSRSIASALADKGIRVNAVAPGPVWTPFIPGSMPPDMVEDFGSGTPLGRAGQPWEIATAFLFLAGPDGSYFTGQTLHPNGGKIVGA</sequence>
<evidence type="ECO:0000256" key="1">
    <source>
        <dbReference type="ARBA" id="ARBA00006484"/>
    </source>
</evidence>
<dbReference type="PRINTS" id="PR00081">
    <property type="entry name" value="GDHRDH"/>
</dbReference>
<evidence type="ECO:0000256" key="3">
    <source>
        <dbReference type="SAM" id="MobiDB-lite"/>
    </source>
</evidence>
<dbReference type="Proteomes" id="UP000244912">
    <property type="component" value="Unassembled WGS sequence"/>
</dbReference>
<dbReference type="PANTHER" id="PTHR48107">
    <property type="entry name" value="NADPH-DEPENDENT ALDEHYDE REDUCTASE-LIKE PROTEIN, CHLOROPLASTIC-RELATED"/>
    <property type="match status" value="1"/>
</dbReference>
<dbReference type="OrthoDB" id="198783at2"/>
<protein>
    <submittedName>
        <fullName evidence="4">General stress protein 39</fullName>
        <ecNumber evidence="4">1.-.-.-</ecNumber>
    </submittedName>
</protein>
<dbReference type="PRINTS" id="PR00080">
    <property type="entry name" value="SDRFAMILY"/>
</dbReference>